<keyword evidence="2" id="KW-1185">Reference proteome</keyword>
<dbReference type="EMBL" id="BAAAYK010000038">
    <property type="protein sequence ID" value="GAA3359072.1"/>
    <property type="molecule type" value="Genomic_DNA"/>
</dbReference>
<reference evidence="2" key="1">
    <citation type="journal article" date="2019" name="Int. J. Syst. Evol. Microbiol.">
        <title>The Global Catalogue of Microorganisms (GCM) 10K type strain sequencing project: providing services to taxonomists for standard genome sequencing and annotation.</title>
        <authorList>
            <consortium name="The Broad Institute Genomics Platform"/>
            <consortium name="The Broad Institute Genome Sequencing Center for Infectious Disease"/>
            <person name="Wu L."/>
            <person name="Ma J."/>
        </authorList>
    </citation>
    <scope>NUCLEOTIDE SEQUENCE [LARGE SCALE GENOMIC DNA]</scope>
    <source>
        <strain evidence="2">JCM 9687</strain>
    </source>
</reference>
<name>A0ABP6RVL4_9PSEU</name>
<sequence>MESTSTTTPTVEEFRRELGELVAAHRPRLFAVCEEIGVREDGFVRCWGLDFGDAAEVFAAEDGRGRARFRSVDAAVAHLARHDRVHLIWADELPATTGSAG</sequence>
<evidence type="ECO:0000313" key="2">
    <source>
        <dbReference type="Proteomes" id="UP001500483"/>
    </source>
</evidence>
<gene>
    <name evidence="1" type="ORF">GCM10020366_33630</name>
</gene>
<comment type="caution">
    <text evidence="1">The sequence shown here is derived from an EMBL/GenBank/DDBJ whole genome shotgun (WGS) entry which is preliminary data.</text>
</comment>
<proteinExistence type="predicted"/>
<accession>A0ABP6RVL4</accession>
<dbReference type="Proteomes" id="UP001500483">
    <property type="component" value="Unassembled WGS sequence"/>
</dbReference>
<protein>
    <submittedName>
        <fullName evidence="1">Uncharacterized protein</fullName>
    </submittedName>
</protein>
<evidence type="ECO:0000313" key="1">
    <source>
        <dbReference type="EMBL" id="GAA3359072.1"/>
    </source>
</evidence>
<dbReference type="RefSeq" id="WP_344927699.1">
    <property type="nucleotide sequence ID" value="NZ_BAAAYK010000038.1"/>
</dbReference>
<organism evidence="1 2">
    <name type="scientific">Saccharopolyspora gregorii</name>
    <dbReference type="NCBI Taxonomy" id="33914"/>
    <lineage>
        <taxon>Bacteria</taxon>
        <taxon>Bacillati</taxon>
        <taxon>Actinomycetota</taxon>
        <taxon>Actinomycetes</taxon>
        <taxon>Pseudonocardiales</taxon>
        <taxon>Pseudonocardiaceae</taxon>
        <taxon>Saccharopolyspora</taxon>
    </lineage>
</organism>